<dbReference type="OrthoDB" id="795853at2"/>
<dbReference type="RefSeq" id="WP_131610639.1">
    <property type="nucleotide sequence ID" value="NZ_SJSM01000013.1"/>
</dbReference>
<protein>
    <submittedName>
        <fullName evidence="4">Response regulator</fullName>
    </submittedName>
</protein>
<dbReference type="InterPro" id="IPR050595">
    <property type="entry name" value="Bact_response_regulator"/>
</dbReference>
<dbReference type="Proteomes" id="UP000291117">
    <property type="component" value="Unassembled WGS sequence"/>
</dbReference>
<dbReference type="GO" id="GO:0000160">
    <property type="term" value="P:phosphorelay signal transduction system"/>
    <property type="evidence" value="ECO:0007669"/>
    <property type="project" value="InterPro"/>
</dbReference>
<dbReference type="PANTHER" id="PTHR44591">
    <property type="entry name" value="STRESS RESPONSE REGULATOR PROTEIN 1"/>
    <property type="match status" value="1"/>
</dbReference>
<evidence type="ECO:0000259" key="3">
    <source>
        <dbReference type="PROSITE" id="PS50110"/>
    </source>
</evidence>
<dbReference type="SMART" id="SM00448">
    <property type="entry name" value="REC"/>
    <property type="match status" value="1"/>
</dbReference>
<evidence type="ECO:0000256" key="2">
    <source>
        <dbReference type="PROSITE-ProRule" id="PRU00169"/>
    </source>
</evidence>
<evidence type="ECO:0000256" key="1">
    <source>
        <dbReference type="ARBA" id="ARBA00022553"/>
    </source>
</evidence>
<dbReference type="Gene3D" id="3.40.50.2300">
    <property type="match status" value="1"/>
</dbReference>
<dbReference type="PROSITE" id="PS50110">
    <property type="entry name" value="RESPONSE_REGULATORY"/>
    <property type="match status" value="1"/>
</dbReference>
<dbReference type="InterPro" id="IPR011006">
    <property type="entry name" value="CheY-like_superfamily"/>
</dbReference>
<accession>A0A4V2MJ44</accession>
<keyword evidence="5" id="KW-1185">Reference proteome</keyword>
<gene>
    <name evidence="4" type="ORF">EZ444_18555</name>
</gene>
<dbReference type="EMBL" id="SJSM01000013">
    <property type="protein sequence ID" value="TCC92736.1"/>
    <property type="molecule type" value="Genomic_DNA"/>
</dbReference>
<dbReference type="AlphaFoldDB" id="A0A4V2MJ44"/>
<feature type="domain" description="Response regulatory" evidence="3">
    <location>
        <begin position="25"/>
        <end position="139"/>
    </location>
</feature>
<proteinExistence type="predicted"/>
<feature type="modified residue" description="4-aspartylphosphate" evidence="2">
    <location>
        <position position="74"/>
    </location>
</feature>
<reference evidence="4 5" key="1">
    <citation type="submission" date="2019-02" db="EMBL/GenBank/DDBJ databases">
        <title>Pedobacter sp. RP-3-8 sp. nov., isolated from Arctic soil.</title>
        <authorList>
            <person name="Dahal R.H."/>
        </authorList>
    </citation>
    <scope>NUCLEOTIDE SEQUENCE [LARGE SCALE GENOMIC DNA]</scope>
    <source>
        <strain evidence="4 5">RP-3-8</strain>
    </source>
</reference>
<dbReference type="SUPFAM" id="SSF52172">
    <property type="entry name" value="CheY-like"/>
    <property type="match status" value="1"/>
</dbReference>
<sequence>MKNMISADFTDMAISAAPPLQSSKRILIVEDDELCVKLLDRILTRVGYTVRAYRCTENILILIENFKPDLVLLDYSLPILNGEILCNQIKRCAKTRLLPVIICSAYNNMFLSVSRYGCDSFVGKPFNPTYLVQKIKNHLQKAEMRF</sequence>
<keyword evidence="1 2" id="KW-0597">Phosphoprotein</keyword>
<dbReference type="InterPro" id="IPR001789">
    <property type="entry name" value="Sig_transdc_resp-reg_receiver"/>
</dbReference>
<name>A0A4V2MJ44_9SPHI</name>
<dbReference type="Pfam" id="PF00072">
    <property type="entry name" value="Response_reg"/>
    <property type="match status" value="1"/>
</dbReference>
<evidence type="ECO:0000313" key="4">
    <source>
        <dbReference type="EMBL" id="TCC92736.1"/>
    </source>
</evidence>
<comment type="caution">
    <text evidence="4">The sequence shown here is derived from an EMBL/GenBank/DDBJ whole genome shotgun (WGS) entry which is preliminary data.</text>
</comment>
<organism evidence="4 5">
    <name type="scientific">Pedobacter hiemivivus</name>
    <dbReference type="NCBI Taxonomy" id="2530454"/>
    <lineage>
        <taxon>Bacteria</taxon>
        <taxon>Pseudomonadati</taxon>
        <taxon>Bacteroidota</taxon>
        <taxon>Sphingobacteriia</taxon>
        <taxon>Sphingobacteriales</taxon>
        <taxon>Sphingobacteriaceae</taxon>
        <taxon>Pedobacter</taxon>
    </lineage>
</organism>
<dbReference type="PANTHER" id="PTHR44591:SF3">
    <property type="entry name" value="RESPONSE REGULATORY DOMAIN-CONTAINING PROTEIN"/>
    <property type="match status" value="1"/>
</dbReference>
<evidence type="ECO:0000313" key="5">
    <source>
        <dbReference type="Proteomes" id="UP000291117"/>
    </source>
</evidence>